<feature type="domain" description="Fibronectin type-III" evidence="1">
    <location>
        <begin position="369"/>
        <end position="456"/>
    </location>
</feature>
<evidence type="ECO:0000259" key="1">
    <source>
        <dbReference type="PROSITE" id="PS50853"/>
    </source>
</evidence>
<proteinExistence type="predicted"/>
<name>A0A926F6C1_9BACT</name>
<organism evidence="2 3">
    <name type="scientific">Jilunia laotingensis</name>
    <dbReference type="NCBI Taxonomy" id="2763675"/>
    <lineage>
        <taxon>Bacteria</taxon>
        <taxon>Pseudomonadati</taxon>
        <taxon>Bacteroidota</taxon>
        <taxon>Bacteroidia</taxon>
        <taxon>Bacteroidales</taxon>
        <taxon>Bacteroidaceae</taxon>
        <taxon>Jilunia</taxon>
    </lineage>
</organism>
<dbReference type="Gene3D" id="2.60.40.10">
    <property type="entry name" value="Immunoglobulins"/>
    <property type="match status" value="1"/>
</dbReference>
<dbReference type="PROSITE" id="PS50853">
    <property type="entry name" value="FN3"/>
    <property type="match status" value="1"/>
</dbReference>
<dbReference type="EMBL" id="JACRTF010000001">
    <property type="protein sequence ID" value="MBC8592705.1"/>
    <property type="molecule type" value="Genomic_DNA"/>
</dbReference>
<accession>A0A926F6C1</accession>
<evidence type="ECO:0000313" key="3">
    <source>
        <dbReference type="Proteomes" id="UP000651085"/>
    </source>
</evidence>
<dbReference type="Pfam" id="PF18962">
    <property type="entry name" value="Por_Secre_tail"/>
    <property type="match status" value="1"/>
</dbReference>
<comment type="caution">
    <text evidence="2">The sequence shown here is derived from an EMBL/GenBank/DDBJ whole genome shotgun (WGS) entry which is preliminary data.</text>
</comment>
<dbReference type="InterPro" id="IPR013783">
    <property type="entry name" value="Ig-like_fold"/>
</dbReference>
<protein>
    <submittedName>
        <fullName evidence="2">T9SS type A sorting domain-containing protein</fullName>
    </submittedName>
</protein>
<gene>
    <name evidence="2" type="ORF">H8744_05460</name>
</gene>
<dbReference type="AlphaFoldDB" id="A0A926F6C1"/>
<dbReference type="InterPro" id="IPR003961">
    <property type="entry name" value="FN3_dom"/>
</dbReference>
<sequence>MKRCYLVLFVLLLTIGGFAQSKPLIMYGITDYQLTCLSPNGKWACGAFSNGASAMFAFRWNLMTNEINLLSEGNDETTAFKVSDNGVVVGTFPSKEVSVNKAPIATAGYWKDGKWHLLETLGDGIIDHPDYGGMAYCISRNGEYIGGALYSKDHKFTPVVWKDGKVYKNFDNGYEGSVLTVSNDGKVAGGWCYTKISAGTRVPVLWQDGKEPLYLCPEEDGNFWRSAKALSPDEKLVLYDQNIYNLETGEKSEVPSLSDDTWNFDLYSMTNDRTIVGYESTGEFGSNQYAIIYKDGVTGKLEDYLKEKGVDFSKDGIVLPNPELEGSYFISTCVGISEDGKTFAMMFYDANYDARPMIVKLDENVTTREPVTLKCEQLDGIYATKLTWKAPLANEEGVKGYNVYRNGTKVNTTLLTDTRFVDSNLSKETYNYAVTAVYADTESVKSEETTITLVDKKIESPYNLFARQRGLNDAYLLWSAPMSNLITKKYYELGKDMTGFGGGNVSFESAIRYGQEEMSLYKGYKITSVSFYPMTRQDKWTINIYNNDELIHSEEVTSELKYGQENNIKLNKAVAIPANGDVYIAIKVAVPSKADSYNVMGLVYGNPVPGYSDLVRQDGEKDFYSLYEESLKNGYDFSISWGISMILSPENVDENIDKVNQYNVYVNGTKVGSAQDCTYTLAAQPDGTYTYEVEAAYANGKVSDKVATELSIEKNEKVYKSILSVNVTKSDDSDSKIIAKWEAPIDNDETFITYSGDAMKGGLTGPKQNNYNYMVKAVYDKNKLEGYAGYEVKALRFYPLTDADFTFMIDENGKEVCNQYVENYTLNQWNTVVLEKPFTIQDGVDYDLILDCFDVTPEEAPIGHDGLVPFIGVSDLYSTNEGETFNSVFASNSVSGNWMIGMVISASEGGKLPIEGYNVRIDGVKKNDALLTDTQFTYDFGVKDNDTHRINVDVTYTVVGEKKGNAVFFTLDMLDGIENAQVALIRVFPNPATSYVKVEGGNVESIKAYNTAGQQVAYSETETLNVSSLEAGMYILSIRMDGVEKTAKINVIK</sequence>
<dbReference type="Pfam" id="PF18370">
    <property type="entry name" value="RGI_lyase"/>
    <property type="match status" value="1"/>
</dbReference>
<dbReference type="NCBIfam" id="TIGR04183">
    <property type="entry name" value="Por_Secre_tail"/>
    <property type="match status" value="1"/>
</dbReference>
<dbReference type="SUPFAM" id="SSF82171">
    <property type="entry name" value="DPP6 N-terminal domain-like"/>
    <property type="match status" value="1"/>
</dbReference>
<dbReference type="InterPro" id="IPR041624">
    <property type="entry name" value="RGI_lyase"/>
</dbReference>
<dbReference type="InterPro" id="IPR036116">
    <property type="entry name" value="FN3_sf"/>
</dbReference>
<reference evidence="2" key="1">
    <citation type="submission" date="2020-08" db="EMBL/GenBank/DDBJ databases">
        <title>Genome public.</title>
        <authorList>
            <person name="Liu C."/>
            <person name="Sun Q."/>
        </authorList>
    </citation>
    <scope>NUCLEOTIDE SEQUENCE</scope>
    <source>
        <strain evidence="2">N12</strain>
    </source>
</reference>
<dbReference type="Proteomes" id="UP000651085">
    <property type="component" value="Unassembled WGS sequence"/>
</dbReference>
<dbReference type="InterPro" id="IPR026444">
    <property type="entry name" value="Secre_tail"/>
</dbReference>
<keyword evidence="3" id="KW-1185">Reference proteome</keyword>
<dbReference type="CDD" id="cd00063">
    <property type="entry name" value="FN3"/>
    <property type="match status" value="1"/>
</dbReference>
<evidence type="ECO:0000313" key="2">
    <source>
        <dbReference type="EMBL" id="MBC8592705.1"/>
    </source>
</evidence>
<dbReference type="SUPFAM" id="SSF49265">
    <property type="entry name" value="Fibronectin type III"/>
    <property type="match status" value="1"/>
</dbReference>
<dbReference type="RefSeq" id="WP_262433878.1">
    <property type="nucleotide sequence ID" value="NZ_JACRTF010000001.1"/>
</dbReference>